<sequence length="258" mass="28269">MSDDEWVKEAMTDDTVVVDLLLRLFQAQPPPPKPVQAVLRLGWTVRQRRSKSAPRHGDSTTKKKAEPARASPTTPLSWSGGTSASGGALDGFEESSRLSKPTESSRSKVAVNGETNTNKRSRKKRSLAELREEESMLLTERINLKNELAALCLTLEKQRATNDSLKRIKYDLQSQQNEKTTTASATASVAAISDRPQKIEEVCDPAASIFSTGVACNDVDAVTVPHPGQSKIEEVKESETSFVLPDLNLPFDDDSRMS</sequence>
<feature type="compositionally biased region" description="Low complexity" evidence="1">
    <location>
        <begin position="77"/>
        <end position="87"/>
    </location>
</feature>
<dbReference type="PANTHER" id="PTHR35099:SF10">
    <property type="entry name" value="BZIP DOMAIN-CONTAINING PROTEIN"/>
    <property type="match status" value="1"/>
</dbReference>
<dbReference type="Proteomes" id="UP001324115">
    <property type="component" value="Unassembled WGS sequence"/>
</dbReference>
<feature type="region of interest" description="Disordered" evidence="1">
    <location>
        <begin position="26"/>
        <end position="127"/>
    </location>
</feature>
<protein>
    <submittedName>
        <fullName evidence="2">Uncharacterized protein</fullName>
    </submittedName>
</protein>
<comment type="caution">
    <text evidence="2">The sequence shown here is derived from an EMBL/GenBank/DDBJ whole genome shotgun (WGS) entry which is preliminary data.</text>
</comment>
<reference evidence="2 3" key="1">
    <citation type="journal article" date="2023" name="G3 (Bethesda)">
        <title>A haplotype-resolved chromosome-scale genome for Quercus rubra L. provides insights into the genetics of adaptive traits for red oak species.</title>
        <authorList>
            <person name="Kapoor B."/>
            <person name="Jenkins J."/>
            <person name="Schmutz J."/>
            <person name="Zhebentyayeva T."/>
            <person name="Kuelheim C."/>
            <person name="Coggeshall M."/>
            <person name="Heim C."/>
            <person name="Lasky J.R."/>
            <person name="Leites L."/>
            <person name="Islam-Faridi N."/>
            <person name="Romero-Severson J."/>
            <person name="DeLeo V.L."/>
            <person name="Lucas S.M."/>
            <person name="Lazic D."/>
            <person name="Gailing O."/>
            <person name="Carlson J."/>
            <person name="Staton M."/>
        </authorList>
    </citation>
    <scope>NUCLEOTIDE SEQUENCE [LARGE SCALE GENOMIC DNA]</scope>
    <source>
        <strain evidence="2">Pseudo-F2</strain>
    </source>
</reference>
<name>A0AAN7FH15_QUERU</name>
<evidence type="ECO:0000313" key="2">
    <source>
        <dbReference type="EMBL" id="KAK4590165.1"/>
    </source>
</evidence>
<feature type="compositionally biased region" description="Basic and acidic residues" evidence="1">
    <location>
        <begin position="55"/>
        <end position="67"/>
    </location>
</feature>
<accession>A0AAN7FH15</accession>
<dbReference type="PANTHER" id="PTHR35099">
    <property type="entry name" value="OS02G0182700 PROTEIN"/>
    <property type="match status" value="1"/>
</dbReference>
<dbReference type="AlphaFoldDB" id="A0AAN7FH15"/>
<gene>
    <name evidence="2" type="ORF">RGQ29_020634</name>
</gene>
<evidence type="ECO:0000256" key="1">
    <source>
        <dbReference type="SAM" id="MobiDB-lite"/>
    </source>
</evidence>
<evidence type="ECO:0000313" key="3">
    <source>
        <dbReference type="Proteomes" id="UP001324115"/>
    </source>
</evidence>
<dbReference type="EMBL" id="JAXUIC010000005">
    <property type="protein sequence ID" value="KAK4590165.1"/>
    <property type="molecule type" value="Genomic_DNA"/>
</dbReference>
<keyword evidence="3" id="KW-1185">Reference proteome</keyword>
<proteinExistence type="predicted"/>
<organism evidence="2 3">
    <name type="scientific">Quercus rubra</name>
    <name type="common">Northern red oak</name>
    <name type="synonym">Quercus borealis</name>
    <dbReference type="NCBI Taxonomy" id="3512"/>
    <lineage>
        <taxon>Eukaryota</taxon>
        <taxon>Viridiplantae</taxon>
        <taxon>Streptophyta</taxon>
        <taxon>Embryophyta</taxon>
        <taxon>Tracheophyta</taxon>
        <taxon>Spermatophyta</taxon>
        <taxon>Magnoliopsida</taxon>
        <taxon>eudicotyledons</taxon>
        <taxon>Gunneridae</taxon>
        <taxon>Pentapetalae</taxon>
        <taxon>rosids</taxon>
        <taxon>fabids</taxon>
        <taxon>Fagales</taxon>
        <taxon>Fagaceae</taxon>
        <taxon>Quercus</taxon>
    </lineage>
</organism>